<evidence type="ECO:0000256" key="12">
    <source>
        <dbReference type="SAM" id="Coils"/>
    </source>
</evidence>
<dbReference type="InterPro" id="IPR003661">
    <property type="entry name" value="HisK_dim/P_dom"/>
</dbReference>
<dbReference type="EMBL" id="LRDB01000023">
    <property type="protein sequence ID" value="KYG76597.1"/>
    <property type="molecule type" value="Genomic_DNA"/>
</dbReference>
<comment type="catalytic activity">
    <reaction evidence="1">
        <text>ATP + protein L-histidine = ADP + protein N-phospho-L-histidine.</text>
        <dbReference type="EC" id="2.7.13.3"/>
    </reaction>
</comment>
<reference evidence="15 16" key="1">
    <citation type="submission" date="2016-01" db="EMBL/GenBank/DDBJ databases">
        <title>Genome sequencing of Roseivirga echinicomitans KMM 6058.</title>
        <authorList>
            <person name="Selvaratnam C."/>
            <person name="Thevarajoo S."/>
            <person name="Goh K.M."/>
            <person name="Ee R."/>
            <person name="Chan K.-G."/>
            <person name="Chong C.S."/>
        </authorList>
    </citation>
    <scope>NUCLEOTIDE SEQUENCE [LARGE SCALE GENOMIC DNA]</scope>
    <source>
        <strain evidence="15 16">KMM 6058</strain>
    </source>
</reference>
<protein>
    <recommendedName>
        <fullName evidence="3">histidine kinase</fullName>
        <ecNumber evidence="3">2.7.13.3</ecNumber>
    </recommendedName>
</protein>
<proteinExistence type="predicted"/>
<evidence type="ECO:0000256" key="10">
    <source>
        <dbReference type="ARBA" id="ARBA00023012"/>
    </source>
</evidence>
<dbReference type="NCBIfam" id="TIGR00229">
    <property type="entry name" value="sensory_box"/>
    <property type="match status" value="1"/>
</dbReference>
<keyword evidence="8" id="KW-0067">ATP-binding</keyword>
<comment type="caution">
    <text evidence="15">The sequence shown here is derived from an EMBL/GenBank/DDBJ whole genome shotgun (WGS) entry which is preliminary data.</text>
</comment>
<evidence type="ECO:0000256" key="7">
    <source>
        <dbReference type="ARBA" id="ARBA00022777"/>
    </source>
</evidence>
<keyword evidence="11 13" id="KW-0472">Membrane</keyword>
<evidence type="ECO:0000256" key="13">
    <source>
        <dbReference type="SAM" id="Phobius"/>
    </source>
</evidence>
<feature type="coiled-coil region" evidence="12">
    <location>
        <begin position="316"/>
        <end position="343"/>
    </location>
</feature>
<dbReference type="Pfam" id="PF13675">
    <property type="entry name" value="PilJ"/>
    <property type="match status" value="1"/>
</dbReference>
<dbReference type="SUPFAM" id="SSF47384">
    <property type="entry name" value="Homodimeric domain of signal transducing histidine kinase"/>
    <property type="match status" value="1"/>
</dbReference>
<dbReference type="InterPro" id="IPR029095">
    <property type="entry name" value="NarX-like_N"/>
</dbReference>
<evidence type="ECO:0000256" key="6">
    <source>
        <dbReference type="ARBA" id="ARBA00022741"/>
    </source>
</evidence>
<evidence type="ECO:0000256" key="3">
    <source>
        <dbReference type="ARBA" id="ARBA00012438"/>
    </source>
</evidence>
<dbReference type="InterPro" id="IPR050351">
    <property type="entry name" value="BphY/WalK/GraS-like"/>
</dbReference>
<dbReference type="GO" id="GO:0007234">
    <property type="term" value="P:osmosensory signaling via phosphorelay pathway"/>
    <property type="evidence" value="ECO:0007669"/>
    <property type="project" value="TreeGrafter"/>
</dbReference>
<dbReference type="Proteomes" id="UP000075615">
    <property type="component" value="Unassembled WGS sequence"/>
</dbReference>
<dbReference type="SUPFAM" id="SSF55785">
    <property type="entry name" value="PYP-like sensor domain (PAS domain)"/>
    <property type="match status" value="1"/>
</dbReference>
<accession>A0A150XCY9</accession>
<comment type="subcellular location">
    <subcellularLocation>
        <location evidence="2">Membrane</location>
        <topology evidence="2">Multi-pass membrane protein</topology>
    </subcellularLocation>
</comment>
<dbReference type="GO" id="GO:0016020">
    <property type="term" value="C:membrane"/>
    <property type="evidence" value="ECO:0007669"/>
    <property type="project" value="UniProtKB-SubCell"/>
</dbReference>
<keyword evidence="10" id="KW-0902">Two-component regulatory system</keyword>
<dbReference type="CDD" id="cd00082">
    <property type="entry name" value="HisKA"/>
    <property type="match status" value="1"/>
</dbReference>
<dbReference type="PANTHER" id="PTHR42878:SF7">
    <property type="entry name" value="SENSOR HISTIDINE KINASE GLRK"/>
    <property type="match status" value="1"/>
</dbReference>
<dbReference type="GO" id="GO:0005524">
    <property type="term" value="F:ATP binding"/>
    <property type="evidence" value="ECO:0007669"/>
    <property type="project" value="UniProtKB-KW"/>
</dbReference>
<feature type="domain" description="Signal transduction histidine kinase dimerisation/phosphoacceptor" evidence="14">
    <location>
        <begin position="341"/>
        <end position="402"/>
    </location>
</feature>
<dbReference type="RefSeq" id="WP_068415873.1">
    <property type="nucleotide sequence ID" value="NZ_LRDB01000023.1"/>
</dbReference>
<dbReference type="GO" id="GO:0000156">
    <property type="term" value="F:phosphorelay response regulator activity"/>
    <property type="evidence" value="ECO:0007669"/>
    <property type="project" value="TreeGrafter"/>
</dbReference>
<keyword evidence="7" id="KW-0418">Kinase</keyword>
<dbReference type="Gene3D" id="1.10.287.130">
    <property type="match status" value="1"/>
</dbReference>
<keyword evidence="4" id="KW-0808">Transferase</keyword>
<feature type="transmembrane region" description="Helical" evidence="13">
    <location>
        <begin position="159"/>
        <end position="184"/>
    </location>
</feature>
<feature type="transmembrane region" description="Helical" evidence="13">
    <location>
        <begin position="6"/>
        <end position="28"/>
    </location>
</feature>
<evidence type="ECO:0000313" key="16">
    <source>
        <dbReference type="Proteomes" id="UP000075615"/>
    </source>
</evidence>
<dbReference type="OrthoDB" id="9811889at2"/>
<evidence type="ECO:0000256" key="8">
    <source>
        <dbReference type="ARBA" id="ARBA00022840"/>
    </source>
</evidence>
<dbReference type="Gene3D" id="3.30.450.20">
    <property type="entry name" value="PAS domain"/>
    <property type="match status" value="1"/>
</dbReference>
<keyword evidence="12" id="KW-0175">Coiled coil</keyword>
<dbReference type="SMART" id="SM00388">
    <property type="entry name" value="HisKA"/>
    <property type="match status" value="1"/>
</dbReference>
<evidence type="ECO:0000256" key="2">
    <source>
        <dbReference type="ARBA" id="ARBA00004141"/>
    </source>
</evidence>
<keyword evidence="16" id="KW-1185">Reference proteome</keyword>
<dbReference type="EC" id="2.7.13.3" evidence="3"/>
<sequence length="405" mass="47087">MQRKRYIFGILLAIAVIAVNQSFIQYWLHKKNQDARVLNLSGRQRMLSQKINIEFHQFEEGQSTLDQVKKHNDEWRQIHYALLNGDDAIEIDAVDDEMARNLLAQLNENVEYISNLLEQVSYTSDIDVNTIDKNQEAFLEKMDLVVKNLELSSDRKLRFIVLVEIILAVLSIIIISLEVIYIYLPIEKRLSKTVERLSSSENKLGAIMNSTNDSHILIGTDFQILSFNKKAQENSQLLLHKDLKEGNKIWEYLIDIEKEVFKKNADIALSGQSAFHQIETNFNKTTQWFEISYLPAYGKGNELIGVTFSSTNIDIRKEAEQEIKTQNERLAEQNRKLKQIAWEQSHETRRPLANILIFLDLLKSDKEADQERKDEYLEYLSQSAHQLDEIVERITISALDTKKEN</sequence>
<dbReference type="AlphaFoldDB" id="A0A150XCY9"/>
<organism evidence="15 16">
    <name type="scientific">Roseivirga echinicomitans</name>
    <dbReference type="NCBI Taxonomy" id="296218"/>
    <lineage>
        <taxon>Bacteria</taxon>
        <taxon>Pseudomonadati</taxon>
        <taxon>Bacteroidota</taxon>
        <taxon>Cytophagia</taxon>
        <taxon>Cytophagales</taxon>
        <taxon>Roseivirgaceae</taxon>
        <taxon>Roseivirga</taxon>
    </lineage>
</organism>
<dbReference type="GO" id="GO:0030295">
    <property type="term" value="F:protein kinase activator activity"/>
    <property type="evidence" value="ECO:0007669"/>
    <property type="project" value="TreeGrafter"/>
</dbReference>
<dbReference type="InterPro" id="IPR035965">
    <property type="entry name" value="PAS-like_dom_sf"/>
</dbReference>
<dbReference type="InterPro" id="IPR036097">
    <property type="entry name" value="HisK_dim/P_sf"/>
</dbReference>
<evidence type="ECO:0000256" key="9">
    <source>
        <dbReference type="ARBA" id="ARBA00022989"/>
    </source>
</evidence>
<keyword evidence="9 13" id="KW-1133">Transmembrane helix</keyword>
<name>A0A150XCY9_9BACT</name>
<dbReference type="InterPro" id="IPR000014">
    <property type="entry name" value="PAS"/>
</dbReference>
<gene>
    <name evidence="15" type="ORF">AWN68_06100</name>
</gene>
<evidence type="ECO:0000313" key="15">
    <source>
        <dbReference type="EMBL" id="KYG76597.1"/>
    </source>
</evidence>
<dbReference type="GO" id="GO:0000155">
    <property type="term" value="F:phosphorelay sensor kinase activity"/>
    <property type="evidence" value="ECO:0007669"/>
    <property type="project" value="InterPro"/>
</dbReference>
<keyword evidence="5 13" id="KW-0812">Transmembrane</keyword>
<evidence type="ECO:0000256" key="1">
    <source>
        <dbReference type="ARBA" id="ARBA00000085"/>
    </source>
</evidence>
<evidence type="ECO:0000259" key="14">
    <source>
        <dbReference type="SMART" id="SM00388"/>
    </source>
</evidence>
<evidence type="ECO:0000256" key="11">
    <source>
        <dbReference type="ARBA" id="ARBA00023136"/>
    </source>
</evidence>
<dbReference type="PANTHER" id="PTHR42878">
    <property type="entry name" value="TWO-COMPONENT HISTIDINE KINASE"/>
    <property type="match status" value="1"/>
</dbReference>
<keyword evidence="6" id="KW-0547">Nucleotide-binding</keyword>
<evidence type="ECO:0000256" key="5">
    <source>
        <dbReference type="ARBA" id="ARBA00022692"/>
    </source>
</evidence>
<dbReference type="Pfam" id="PF00512">
    <property type="entry name" value="HisKA"/>
    <property type="match status" value="1"/>
</dbReference>
<dbReference type="STRING" id="296218.AWN68_06100"/>
<evidence type="ECO:0000256" key="4">
    <source>
        <dbReference type="ARBA" id="ARBA00022679"/>
    </source>
</evidence>